<dbReference type="PANTHER" id="PTHR46017:SF1">
    <property type="entry name" value="ALPHA-MANNOSIDASE 2C1"/>
    <property type="match status" value="1"/>
</dbReference>
<dbReference type="FunFam" id="1.20.1270.50:FF:000004">
    <property type="entry name" value="alpha-mannosidase 2C1 isoform X1"/>
    <property type="match status" value="1"/>
</dbReference>
<evidence type="ECO:0000313" key="8">
    <source>
        <dbReference type="Proteomes" id="UP000179454"/>
    </source>
</evidence>
<dbReference type="Gene3D" id="3.20.110.10">
    <property type="entry name" value="Glycoside hydrolase 38, N terminal domain"/>
    <property type="match status" value="1"/>
</dbReference>
<keyword evidence="8" id="KW-1185">Reference proteome</keyword>
<dbReference type="InterPro" id="IPR011330">
    <property type="entry name" value="Glyco_hydro/deAcase_b/a-brl"/>
</dbReference>
<sequence>MLQCQTKPMRETIMRAYRDRQRSLEQLSRHIEVWADELEAYELRERIPLGAFLASTPEGLTTHMGVGDAWPNRHGIHTFLLEDAIMIPEEPGVELRLDFGGESLVRLIGLDGEILESFAANPCHRRFDVPRGIPFKIRAESAARSLFGVPNRNPVLSMAEIYRYYPEIRALRRRLLILRNTADTVKDKELARTLYEAAEIVLSGLRLPTATQDVGPRLASRTWARDIWERSFEPTDIPNALTQEALASVETATVRLDAMLTELRNAYPKQGRVLVTGHAHIDYAWLWPQPETVRKIVRTFNSVNALLKRHDDFRFLQSSSLYYQHVEQEDPALFEEIKQRVSEGRWEVIGGMLVECDTNMPSAEAFLRQFLHGQRYFQKHFGITSRTAWLPDTFGFTAAMPQIMRHAGIDTLVTIKVSWNETNSLPDNLFRWQGNDGSRVLVHTFDAYDNDGYNMLMTPAALCEVWGKHVAKDMTDTVIASYGWGDGGGGPDPDQIETLPLLNLMPAIPTVEHGAIEPHIQALAMDLEAAALPVWRGELYLEYHRATLTTQARTKQLNRQAEATLVAAEAISVLDALEGGAPAVNNLEPQWELLLRNQFHDILPGSSIREVYQQTEPELEGVIDDATTLIQTRLQAIAARHSGDLDGLLVANLSGSRKTAFQIESASPLPAALQAQELNGRYVAAIERNLKPLSLGFVSSSSPRRVTTDGKTMENDFVRLTLDEAGRIISLIDKRSDRELMDGPGNQLLLYRNDLPRNFDAWDIEPGFELGEEEWLSLETMEVTANGPHLAEITITRRFSASMIRQKIRLWSNSPRMEFVTDLDWHDRRTYLRAAFPVTVLAEDAVFDQAIGITRRPTHDNTSWQKAQFESCGHRFVSLSETDWGAALLSADKYGFSAKGNRLTLSLVRGPMFPDMLADEGHHHFVYALLPHDGRWWSEEVQAEADLVNAGLHFTPATATENYDIAPIGFSGQSVRVHALKPAEDGEGHVLRLSESAGRRGAFHLALPGGCKPTLINAIEVPLDDMDDPLSRPFGLASFLF</sequence>
<keyword evidence="2" id="KW-0479">Metal-binding</keyword>
<evidence type="ECO:0000256" key="1">
    <source>
        <dbReference type="ARBA" id="ARBA00009792"/>
    </source>
</evidence>
<dbReference type="EMBL" id="MBFA02000002">
    <property type="protein sequence ID" value="MUP08918.1"/>
    <property type="molecule type" value="Genomic_DNA"/>
</dbReference>
<dbReference type="Gene3D" id="1.20.1270.50">
    <property type="entry name" value="Glycoside hydrolase family 38, central domain"/>
    <property type="match status" value="1"/>
</dbReference>
<proteinExistence type="inferred from homology"/>
<dbReference type="InterPro" id="IPR027291">
    <property type="entry name" value="Glyco_hydro_38_N_sf"/>
</dbReference>
<dbReference type="Proteomes" id="UP000179536">
    <property type="component" value="Unassembled WGS sequence"/>
</dbReference>
<dbReference type="Pfam" id="PF01074">
    <property type="entry name" value="Glyco_hydro_38N"/>
    <property type="match status" value="1"/>
</dbReference>
<evidence type="ECO:0000256" key="3">
    <source>
        <dbReference type="ARBA" id="ARBA00022801"/>
    </source>
</evidence>
<keyword evidence="4" id="KW-0326">Glycosidase</keyword>
<dbReference type="SUPFAM" id="SSF74650">
    <property type="entry name" value="Galactose mutarotase-like"/>
    <property type="match status" value="1"/>
</dbReference>
<reference evidence="8 9" key="1">
    <citation type="submission" date="2019-11" db="EMBL/GenBank/DDBJ databases">
        <title>Whole-genome sequencing of Allorhizobium vitis.</title>
        <authorList>
            <person name="Gan H.M."/>
            <person name="Savka M.A."/>
        </authorList>
    </citation>
    <scope>NUCLEOTIDE SEQUENCE [LARGE SCALE GENOMIC DNA]</scope>
    <source>
        <strain evidence="7 9">RF2/1</strain>
        <strain evidence="6 8">T1/7</strain>
    </source>
</reference>
<protein>
    <submittedName>
        <fullName evidence="7">Alpha-mannosidase</fullName>
    </submittedName>
</protein>
<comment type="caution">
    <text evidence="7">The sequence shown here is derived from an EMBL/GenBank/DDBJ whole genome shotgun (WGS) entry which is preliminary data.</text>
</comment>
<keyword evidence="3" id="KW-0378">Hydrolase</keyword>
<dbReference type="SMART" id="SM00872">
    <property type="entry name" value="Alpha-mann_mid"/>
    <property type="match status" value="1"/>
</dbReference>
<evidence type="ECO:0000313" key="9">
    <source>
        <dbReference type="Proteomes" id="UP000179536"/>
    </source>
</evidence>
<dbReference type="InterPro" id="IPR037094">
    <property type="entry name" value="Glyco_hydro_38_cen_sf"/>
</dbReference>
<dbReference type="SUPFAM" id="SSF88688">
    <property type="entry name" value="Families 57/38 glycoside transferase middle domain"/>
    <property type="match status" value="1"/>
</dbReference>
<dbReference type="InterPro" id="IPR000602">
    <property type="entry name" value="Glyco_hydro_38_N"/>
</dbReference>
<gene>
    <name evidence="7" type="ORF">BBK91_003420</name>
    <name evidence="6" type="ORF">BBL17_005900</name>
</gene>
<dbReference type="SUPFAM" id="SSF88713">
    <property type="entry name" value="Glycoside hydrolase/deacetylase"/>
    <property type="match status" value="1"/>
</dbReference>
<evidence type="ECO:0000256" key="2">
    <source>
        <dbReference type="ARBA" id="ARBA00022723"/>
    </source>
</evidence>
<dbReference type="PANTHER" id="PTHR46017">
    <property type="entry name" value="ALPHA-MANNOSIDASE 2C1"/>
    <property type="match status" value="1"/>
</dbReference>
<dbReference type="CDD" id="cd10789">
    <property type="entry name" value="GH38N_AMII_ER_cytosolic"/>
    <property type="match status" value="1"/>
</dbReference>
<evidence type="ECO:0000259" key="5">
    <source>
        <dbReference type="SMART" id="SM00872"/>
    </source>
</evidence>
<name>A0ABD6H3D8_AGRVI</name>
<dbReference type="GO" id="GO:0046872">
    <property type="term" value="F:metal ion binding"/>
    <property type="evidence" value="ECO:0007669"/>
    <property type="project" value="UniProtKB-KW"/>
</dbReference>
<dbReference type="AlphaFoldDB" id="A0ABD6H3D8"/>
<feature type="domain" description="Glycoside hydrolase family 38 central" evidence="5">
    <location>
        <begin position="542"/>
        <end position="619"/>
    </location>
</feature>
<dbReference type="InterPro" id="IPR011013">
    <property type="entry name" value="Gal_mutarotase_sf_dom"/>
</dbReference>
<dbReference type="EMBL" id="MBFE02000003">
    <property type="protein sequence ID" value="MUO41314.1"/>
    <property type="molecule type" value="Genomic_DNA"/>
</dbReference>
<accession>A0ABD6H3D8</accession>
<dbReference type="Gene3D" id="2.70.98.30">
    <property type="entry name" value="Golgi alpha-mannosidase II, domain 4"/>
    <property type="match status" value="1"/>
</dbReference>
<dbReference type="Proteomes" id="UP000179454">
    <property type="component" value="Unassembled WGS sequence"/>
</dbReference>
<comment type="similarity">
    <text evidence="1">Belongs to the glycosyl hydrolase 38 family.</text>
</comment>
<dbReference type="InterPro" id="IPR028995">
    <property type="entry name" value="Glyco_hydro_57/38_cen_sf"/>
</dbReference>
<dbReference type="Pfam" id="PF09261">
    <property type="entry name" value="Alpha-mann_mid"/>
    <property type="match status" value="1"/>
</dbReference>
<evidence type="ECO:0000313" key="7">
    <source>
        <dbReference type="EMBL" id="MUP08918.1"/>
    </source>
</evidence>
<dbReference type="GO" id="GO:0016798">
    <property type="term" value="F:hydrolase activity, acting on glycosyl bonds"/>
    <property type="evidence" value="ECO:0007669"/>
    <property type="project" value="UniProtKB-KW"/>
</dbReference>
<evidence type="ECO:0000313" key="6">
    <source>
        <dbReference type="EMBL" id="MUO41314.1"/>
    </source>
</evidence>
<evidence type="ECO:0000256" key="4">
    <source>
        <dbReference type="ARBA" id="ARBA00023295"/>
    </source>
</evidence>
<dbReference type="Pfam" id="PF07748">
    <property type="entry name" value="Glyco_hydro_38C"/>
    <property type="match status" value="1"/>
</dbReference>
<organism evidence="7 9">
    <name type="scientific">Agrobacterium vitis</name>
    <name type="common">Rhizobium vitis</name>
    <dbReference type="NCBI Taxonomy" id="373"/>
    <lineage>
        <taxon>Bacteria</taxon>
        <taxon>Pseudomonadati</taxon>
        <taxon>Pseudomonadota</taxon>
        <taxon>Alphaproteobacteria</taxon>
        <taxon>Hyphomicrobiales</taxon>
        <taxon>Rhizobiaceae</taxon>
        <taxon>Rhizobium/Agrobacterium group</taxon>
        <taxon>Agrobacterium</taxon>
    </lineage>
</organism>
<dbReference type="InterPro" id="IPR015341">
    <property type="entry name" value="Glyco_hydro_38_cen"/>
</dbReference>
<dbReference type="InterPro" id="IPR011682">
    <property type="entry name" value="Glyco_hydro_38_C"/>
</dbReference>